<accession>A0ACB6ZVF2</accession>
<proteinExistence type="predicted"/>
<organism evidence="1 2">
    <name type="scientific">Thelephora ganbajun</name>
    <name type="common">Ganba fungus</name>
    <dbReference type="NCBI Taxonomy" id="370292"/>
    <lineage>
        <taxon>Eukaryota</taxon>
        <taxon>Fungi</taxon>
        <taxon>Dikarya</taxon>
        <taxon>Basidiomycota</taxon>
        <taxon>Agaricomycotina</taxon>
        <taxon>Agaricomycetes</taxon>
        <taxon>Thelephorales</taxon>
        <taxon>Thelephoraceae</taxon>
        <taxon>Thelephora</taxon>
    </lineage>
</organism>
<dbReference type="EMBL" id="MU117963">
    <property type="protein sequence ID" value="KAF9653577.1"/>
    <property type="molecule type" value="Genomic_DNA"/>
</dbReference>
<gene>
    <name evidence="1" type="ORF">BDM02DRAFT_3182588</name>
</gene>
<evidence type="ECO:0000313" key="2">
    <source>
        <dbReference type="Proteomes" id="UP000886501"/>
    </source>
</evidence>
<reference evidence="1" key="2">
    <citation type="journal article" date="2020" name="Nat. Commun.">
        <title>Large-scale genome sequencing of mycorrhizal fungi provides insights into the early evolution of symbiotic traits.</title>
        <authorList>
            <person name="Miyauchi S."/>
            <person name="Kiss E."/>
            <person name="Kuo A."/>
            <person name="Drula E."/>
            <person name="Kohler A."/>
            <person name="Sanchez-Garcia M."/>
            <person name="Morin E."/>
            <person name="Andreopoulos B."/>
            <person name="Barry K.W."/>
            <person name="Bonito G."/>
            <person name="Buee M."/>
            <person name="Carver A."/>
            <person name="Chen C."/>
            <person name="Cichocki N."/>
            <person name="Clum A."/>
            <person name="Culley D."/>
            <person name="Crous P.W."/>
            <person name="Fauchery L."/>
            <person name="Girlanda M."/>
            <person name="Hayes R.D."/>
            <person name="Keri Z."/>
            <person name="LaButti K."/>
            <person name="Lipzen A."/>
            <person name="Lombard V."/>
            <person name="Magnuson J."/>
            <person name="Maillard F."/>
            <person name="Murat C."/>
            <person name="Nolan M."/>
            <person name="Ohm R.A."/>
            <person name="Pangilinan J."/>
            <person name="Pereira M.F."/>
            <person name="Perotto S."/>
            <person name="Peter M."/>
            <person name="Pfister S."/>
            <person name="Riley R."/>
            <person name="Sitrit Y."/>
            <person name="Stielow J.B."/>
            <person name="Szollosi G."/>
            <person name="Zifcakova L."/>
            <person name="Stursova M."/>
            <person name="Spatafora J.W."/>
            <person name="Tedersoo L."/>
            <person name="Vaario L.M."/>
            <person name="Yamada A."/>
            <person name="Yan M."/>
            <person name="Wang P."/>
            <person name="Xu J."/>
            <person name="Bruns T."/>
            <person name="Baldrian P."/>
            <person name="Vilgalys R."/>
            <person name="Dunand C."/>
            <person name="Henrissat B."/>
            <person name="Grigoriev I.V."/>
            <person name="Hibbett D."/>
            <person name="Nagy L.G."/>
            <person name="Martin F.M."/>
        </authorList>
    </citation>
    <scope>NUCLEOTIDE SEQUENCE</scope>
    <source>
        <strain evidence="1">P2</strain>
    </source>
</reference>
<protein>
    <submittedName>
        <fullName evidence="1">Uncharacterized protein</fullName>
    </submittedName>
</protein>
<keyword evidence="2" id="KW-1185">Reference proteome</keyword>
<reference evidence="1" key="1">
    <citation type="submission" date="2019-10" db="EMBL/GenBank/DDBJ databases">
        <authorList>
            <consortium name="DOE Joint Genome Institute"/>
            <person name="Kuo A."/>
            <person name="Miyauchi S."/>
            <person name="Kiss E."/>
            <person name="Drula E."/>
            <person name="Kohler A."/>
            <person name="Sanchez-Garcia M."/>
            <person name="Andreopoulos B."/>
            <person name="Barry K.W."/>
            <person name="Bonito G."/>
            <person name="Buee M."/>
            <person name="Carver A."/>
            <person name="Chen C."/>
            <person name="Cichocki N."/>
            <person name="Clum A."/>
            <person name="Culley D."/>
            <person name="Crous P.W."/>
            <person name="Fauchery L."/>
            <person name="Girlanda M."/>
            <person name="Hayes R."/>
            <person name="Keri Z."/>
            <person name="Labutti K."/>
            <person name="Lipzen A."/>
            <person name="Lombard V."/>
            <person name="Magnuson J."/>
            <person name="Maillard F."/>
            <person name="Morin E."/>
            <person name="Murat C."/>
            <person name="Nolan M."/>
            <person name="Ohm R."/>
            <person name="Pangilinan J."/>
            <person name="Pereira M."/>
            <person name="Perotto S."/>
            <person name="Peter M."/>
            <person name="Riley R."/>
            <person name="Sitrit Y."/>
            <person name="Stielow B."/>
            <person name="Szollosi G."/>
            <person name="Zifcakova L."/>
            <person name="Stursova M."/>
            <person name="Spatafora J.W."/>
            <person name="Tedersoo L."/>
            <person name="Vaario L.-M."/>
            <person name="Yamada A."/>
            <person name="Yan M."/>
            <person name="Wang P."/>
            <person name="Xu J."/>
            <person name="Bruns T."/>
            <person name="Baldrian P."/>
            <person name="Vilgalys R."/>
            <person name="Henrissat B."/>
            <person name="Grigoriev I.V."/>
            <person name="Hibbett D."/>
            <person name="Nagy L.G."/>
            <person name="Martin F.M."/>
        </authorList>
    </citation>
    <scope>NUCLEOTIDE SEQUENCE</scope>
    <source>
        <strain evidence="1">P2</strain>
    </source>
</reference>
<dbReference type="Proteomes" id="UP000886501">
    <property type="component" value="Unassembled WGS sequence"/>
</dbReference>
<name>A0ACB6ZVF2_THEGA</name>
<sequence length="131" mass="14804">MVSLDDGSPNKSTQQRVTFGVSKLWIPHVALVYFIYYVLLSPQHHADQNAFWTLGTSVYVLVGGKMVNVAVTFMWIIHVLEAAYTIILARRYETTIVVGLSYVLAALLFRRPGWEELSNRARESSTRSKVA</sequence>
<evidence type="ECO:0000313" key="1">
    <source>
        <dbReference type="EMBL" id="KAF9653577.1"/>
    </source>
</evidence>
<comment type="caution">
    <text evidence="1">The sequence shown here is derived from an EMBL/GenBank/DDBJ whole genome shotgun (WGS) entry which is preliminary data.</text>
</comment>